<dbReference type="InterPro" id="IPR013087">
    <property type="entry name" value="Znf_C2H2_type"/>
</dbReference>
<comment type="subcellular location">
    <subcellularLocation>
        <location evidence="1">Nucleus</location>
    </subcellularLocation>
</comment>
<protein>
    <submittedName>
        <fullName evidence="13">Insulinoma-associated protein 1</fullName>
    </submittedName>
</protein>
<name>A0A9Q1CIN1_HOLLE</name>
<feature type="domain" description="C2H2-type" evidence="12">
    <location>
        <begin position="364"/>
        <end position="392"/>
    </location>
</feature>
<dbReference type="PANTHER" id="PTHR15065">
    <property type="entry name" value="INSULINOMA-ASSOCIATED 1"/>
    <property type="match status" value="1"/>
</dbReference>
<evidence type="ECO:0000256" key="3">
    <source>
        <dbReference type="ARBA" id="ARBA00022737"/>
    </source>
</evidence>
<organism evidence="13 14">
    <name type="scientific">Holothuria leucospilota</name>
    <name type="common">Black long sea cucumber</name>
    <name type="synonym">Mertensiothuria leucospilota</name>
    <dbReference type="NCBI Taxonomy" id="206669"/>
    <lineage>
        <taxon>Eukaryota</taxon>
        <taxon>Metazoa</taxon>
        <taxon>Echinodermata</taxon>
        <taxon>Eleutherozoa</taxon>
        <taxon>Echinozoa</taxon>
        <taxon>Holothuroidea</taxon>
        <taxon>Aspidochirotacea</taxon>
        <taxon>Aspidochirotida</taxon>
        <taxon>Holothuriidae</taxon>
        <taxon>Holothuria</taxon>
    </lineage>
</organism>
<dbReference type="PANTHER" id="PTHR15065:SF4">
    <property type="entry name" value="LD18634P"/>
    <property type="match status" value="1"/>
</dbReference>
<dbReference type="GO" id="GO:0005634">
    <property type="term" value="C:nucleus"/>
    <property type="evidence" value="ECO:0007669"/>
    <property type="project" value="UniProtKB-SubCell"/>
</dbReference>
<keyword evidence="5" id="KW-0862">Zinc</keyword>
<evidence type="ECO:0000259" key="12">
    <source>
        <dbReference type="PROSITE" id="PS50157"/>
    </source>
</evidence>
<evidence type="ECO:0000256" key="4">
    <source>
        <dbReference type="ARBA" id="ARBA00022771"/>
    </source>
</evidence>
<feature type="compositionally biased region" description="Polar residues" evidence="11">
    <location>
        <begin position="258"/>
        <end position="269"/>
    </location>
</feature>
<sequence>MPRGFLVKRSKRAPSLSYRVRSIDEDCLYDLSVAEPETYSQPFNSPDSGYGHSPCPQPSTPHKTDDISEKDQFEASPSLNSLPSSSPVLGGGYPSSPGLPPTRVSSSAPLLNRPLKRSADEIGRSEPRKVGAGNKPKKPKAARKITFDEDSRSPVHGTIIKQLSDDESDDNSSSGGKTLGLGGDFMCKLCKEQYPDPFSLAQHKCSRIVHVEYRCPECDKVFNCPANLASHRRWHKPRPTVRPQNSTDGDIDRRVPNESVSTGNLSSQDRQLKQHCITTLLGGSQDSNSPDANAKKEDALYQCEQCNKKFRRPANLRKHLQQHSDEEVYPCHYCGKVFGSLINRTKHMFTHAVSGHQPSLETIVKCRVCGLAFGDGVALAQHERRHHSADNESGMTSHLYPCKYCSTIFSSSMSLSNHIDKRHPTEHRRSLLLNVPVRM</sequence>
<evidence type="ECO:0000256" key="9">
    <source>
        <dbReference type="ARBA" id="ARBA00023242"/>
    </source>
</evidence>
<dbReference type="SUPFAM" id="SSF57667">
    <property type="entry name" value="beta-beta-alpha zinc fingers"/>
    <property type="match status" value="3"/>
</dbReference>
<keyword evidence="4 10" id="KW-0863">Zinc-finger</keyword>
<dbReference type="FunFam" id="3.30.160.60:FF:000065">
    <property type="entry name" value="B-cell CLL/lymphoma 6, member B"/>
    <property type="match status" value="1"/>
</dbReference>
<feature type="domain" description="C2H2-type" evidence="12">
    <location>
        <begin position="400"/>
        <end position="428"/>
    </location>
</feature>
<proteinExistence type="predicted"/>
<dbReference type="AlphaFoldDB" id="A0A9Q1CIN1"/>
<dbReference type="PROSITE" id="PS00028">
    <property type="entry name" value="ZINC_FINGER_C2H2_1"/>
    <property type="match status" value="5"/>
</dbReference>
<dbReference type="SMART" id="SM00355">
    <property type="entry name" value="ZnF_C2H2"/>
    <property type="match status" value="6"/>
</dbReference>
<dbReference type="Pfam" id="PF00096">
    <property type="entry name" value="zf-C2H2"/>
    <property type="match status" value="4"/>
</dbReference>
<keyword evidence="8" id="KW-0804">Transcription</keyword>
<comment type="caution">
    <text evidence="13">The sequence shown here is derived from an EMBL/GenBank/DDBJ whole genome shotgun (WGS) entry which is preliminary data.</text>
</comment>
<dbReference type="Gene3D" id="3.30.160.60">
    <property type="entry name" value="Classic Zinc Finger"/>
    <property type="match status" value="4"/>
</dbReference>
<dbReference type="InterPro" id="IPR036236">
    <property type="entry name" value="Znf_C2H2_sf"/>
</dbReference>
<feature type="region of interest" description="Disordered" evidence="11">
    <location>
        <begin position="233"/>
        <end position="269"/>
    </location>
</feature>
<feature type="compositionally biased region" description="Low complexity" evidence="11">
    <location>
        <begin position="76"/>
        <end position="88"/>
    </location>
</feature>
<evidence type="ECO:0000256" key="5">
    <source>
        <dbReference type="ARBA" id="ARBA00022833"/>
    </source>
</evidence>
<keyword evidence="3" id="KW-0677">Repeat</keyword>
<dbReference type="EMBL" id="JAIZAY010000003">
    <property type="protein sequence ID" value="KAJ8045380.1"/>
    <property type="molecule type" value="Genomic_DNA"/>
</dbReference>
<reference evidence="13" key="1">
    <citation type="submission" date="2021-10" db="EMBL/GenBank/DDBJ databases">
        <title>Tropical sea cucumber genome reveals ecological adaptation and Cuvierian tubules defense mechanism.</title>
        <authorList>
            <person name="Chen T."/>
        </authorList>
    </citation>
    <scope>NUCLEOTIDE SEQUENCE</scope>
    <source>
        <strain evidence="13">Nanhai2018</strain>
        <tissue evidence="13">Muscle</tissue>
    </source>
</reference>
<feature type="region of interest" description="Disordered" evidence="11">
    <location>
        <begin position="38"/>
        <end position="155"/>
    </location>
</feature>
<keyword evidence="7" id="KW-0238">DNA-binding</keyword>
<evidence type="ECO:0000313" key="14">
    <source>
        <dbReference type="Proteomes" id="UP001152320"/>
    </source>
</evidence>
<dbReference type="Proteomes" id="UP001152320">
    <property type="component" value="Chromosome 3"/>
</dbReference>
<keyword evidence="14" id="KW-1185">Reference proteome</keyword>
<evidence type="ECO:0000256" key="1">
    <source>
        <dbReference type="ARBA" id="ARBA00004123"/>
    </source>
</evidence>
<evidence type="ECO:0000256" key="10">
    <source>
        <dbReference type="PROSITE-ProRule" id="PRU00042"/>
    </source>
</evidence>
<dbReference type="InterPro" id="IPR042972">
    <property type="entry name" value="INSM1/2"/>
</dbReference>
<dbReference type="OrthoDB" id="8953942at2759"/>
<dbReference type="GO" id="GO:0017053">
    <property type="term" value="C:transcription repressor complex"/>
    <property type="evidence" value="ECO:0007669"/>
    <property type="project" value="TreeGrafter"/>
</dbReference>
<dbReference type="GO" id="GO:0000978">
    <property type="term" value="F:RNA polymerase II cis-regulatory region sequence-specific DNA binding"/>
    <property type="evidence" value="ECO:0007669"/>
    <property type="project" value="TreeGrafter"/>
</dbReference>
<dbReference type="PROSITE" id="PS50157">
    <property type="entry name" value="ZINC_FINGER_C2H2_2"/>
    <property type="match status" value="5"/>
</dbReference>
<feature type="compositionally biased region" description="Basic and acidic residues" evidence="11">
    <location>
        <begin position="62"/>
        <end position="73"/>
    </location>
</feature>
<evidence type="ECO:0000256" key="6">
    <source>
        <dbReference type="ARBA" id="ARBA00023015"/>
    </source>
</evidence>
<evidence type="ECO:0000256" key="8">
    <source>
        <dbReference type="ARBA" id="ARBA00023163"/>
    </source>
</evidence>
<keyword evidence="6" id="KW-0805">Transcription regulation</keyword>
<feature type="domain" description="C2H2-type" evidence="12">
    <location>
        <begin position="213"/>
        <end position="240"/>
    </location>
</feature>
<keyword evidence="9" id="KW-0539">Nucleus</keyword>
<feature type="compositionally biased region" description="Polar residues" evidence="11">
    <location>
        <begin position="38"/>
        <end position="47"/>
    </location>
</feature>
<dbReference type="FunFam" id="3.30.160.60:FF:000488">
    <property type="entry name" value="Insulinoma-associated protein 2"/>
    <property type="match status" value="1"/>
</dbReference>
<evidence type="ECO:0000256" key="7">
    <source>
        <dbReference type="ARBA" id="ARBA00023125"/>
    </source>
</evidence>
<evidence type="ECO:0000256" key="11">
    <source>
        <dbReference type="SAM" id="MobiDB-lite"/>
    </source>
</evidence>
<dbReference type="GO" id="GO:0008270">
    <property type="term" value="F:zinc ion binding"/>
    <property type="evidence" value="ECO:0007669"/>
    <property type="project" value="UniProtKB-KW"/>
</dbReference>
<dbReference type="GO" id="GO:0030182">
    <property type="term" value="P:neuron differentiation"/>
    <property type="evidence" value="ECO:0007669"/>
    <property type="project" value="TreeGrafter"/>
</dbReference>
<evidence type="ECO:0000256" key="2">
    <source>
        <dbReference type="ARBA" id="ARBA00022723"/>
    </source>
</evidence>
<evidence type="ECO:0000313" key="13">
    <source>
        <dbReference type="EMBL" id="KAJ8045380.1"/>
    </source>
</evidence>
<feature type="compositionally biased region" description="Basic and acidic residues" evidence="11">
    <location>
        <begin position="117"/>
        <end position="129"/>
    </location>
</feature>
<dbReference type="GO" id="GO:0001227">
    <property type="term" value="F:DNA-binding transcription repressor activity, RNA polymerase II-specific"/>
    <property type="evidence" value="ECO:0007669"/>
    <property type="project" value="TreeGrafter"/>
</dbReference>
<gene>
    <name evidence="13" type="ORF">HOLleu_08380</name>
</gene>
<feature type="domain" description="C2H2-type" evidence="12">
    <location>
        <begin position="329"/>
        <end position="352"/>
    </location>
</feature>
<accession>A0A9Q1CIN1</accession>
<dbReference type="Pfam" id="PF13912">
    <property type="entry name" value="zf-C2H2_6"/>
    <property type="match status" value="1"/>
</dbReference>
<keyword evidence="2" id="KW-0479">Metal-binding</keyword>
<dbReference type="GO" id="GO:0010564">
    <property type="term" value="P:regulation of cell cycle process"/>
    <property type="evidence" value="ECO:0007669"/>
    <property type="project" value="TreeGrafter"/>
</dbReference>
<feature type="domain" description="C2H2-type" evidence="12">
    <location>
        <begin position="301"/>
        <end position="328"/>
    </location>
</feature>